<evidence type="ECO:0000313" key="3">
    <source>
        <dbReference type="Proteomes" id="UP000077755"/>
    </source>
</evidence>
<evidence type="ECO:0000313" key="2">
    <source>
        <dbReference type="EMBL" id="WOH10800.1"/>
    </source>
</evidence>
<reference evidence="2" key="2">
    <citation type="submission" date="2022-03" db="EMBL/GenBank/DDBJ databases">
        <title>Draft title - Genomic analysis of global carrot germplasm unveils the trajectory of domestication and the origin of high carotenoid orange carrot.</title>
        <authorList>
            <person name="Iorizzo M."/>
            <person name="Ellison S."/>
            <person name="Senalik D."/>
            <person name="Macko-Podgorni A."/>
            <person name="Grzebelus D."/>
            <person name="Bostan H."/>
            <person name="Rolling W."/>
            <person name="Curaba J."/>
            <person name="Simon P."/>
        </authorList>
    </citation>
    <scope>NUCLEOTIDE SEQUENCE</scope>
    <source>
        <tissue evidence="2">Leaf</tissue>
    </source>
</reference>
<proteinExistence type="predicted"/>
<keyword evidence="1" id="KW-1133">Transmembrane helix</keyword>
<accession>A0AAF0XME8</accession>
<keyword evidence="3" id="KW-1185">Reference proteome</keyword>
<dbReference type="EMBL" id="CP093349">
    <property type="protein sequence ID" value="WOH10800.1"/>
    <property type="molecule type" value="Genomic_DNA"/>
</dbReference>
<organism evidence="2 3">
    <name type="scientific">Daucus carota subsp. sativus</name>
    <name type="common">Carrot</name>
    <dbReference type="NCBI Taxonomy" id="79200"/>
    <lineage>
        <taxon>Eukaryota</taxon>
        <taxon>Viridiplantae</taxon>
        <taxon>Streptophyta</taxon>
        <taxon>Embryophyta</taxon>
        <taxon>Tracheophyta</taxon>
        <taxon>Spermatophyta</taxon>
        <taxon>Magnoliopsida</taxon>
        <taxon>eudicotyledons</taxon>
        <taxon>Gunneridae</taxon>
        <taxon>Pentapetalae</taxon>
        <taxon>asterids</taxon>
        <taxon>campanulids</taxon>
        <taxon>Apiales</taxon>
        <taxon>Apiaceae</taxon>
        <taxon>Apioideae</taxon>
        <taxon>Scandiceae</taxon>
        <taxon>Daucinae</taxon>
        <taxon>Daucus</taxon>
        <taxon>Daucus sect. Daucus</taxon>
    </lineage>
</organism>
<feature type="transmembrane region" description="Helical" evidence="1">
    <location>
        <begin position="12"/>
        <end position="36"/>
    </location>
</feature>
<evidence type="ECO:0000256" key="1">
    <source>
        <dbReference type="SAM" id="Phobius"/>
    </source>
</evidence>
<dbReference type="AlphaFoldDB" id="A0AAF0XME8"/>
<reference evidence="2" key="1">
    <citation type="journal article" date="2016" name="Nat. Genet.">
        <title>A high-quality carrot genome assembly provides new insights into carotenoid accumulation and asterid genome evolution.</title>
        <authorList>
            <person name="Iorizzo M."/>
            <person name="Ellison S."/>
            <person name="Senalik D."/>
            <person name="Zeng P."/>
            <person name="Satapoomin P."/>
            <person name="Huang J."/>
            <person name="Bowman M."/>
            <person name="Iovene M."/>
            <person name="Sanseverino W."/>
            <person name="Cavagnaro P."/>
            <person name="Yildiz M."/>
            <person name="Macko-Podgorni A."/>
            <person name="Moranska E."/>
            <person name="Grzebelus E."/>
            <person name="Grzebelus D."/>
            <person name="Ashrafi H."/>
            <person name="Zheng Z."/>
            <person name="Cheng S."/>
            <person name="Spooner D."/>
            <person name="Van Deynze A."/>
            <person name="Simon P."/>
        </authorList>
    </citation>
    <scope>NUCLEOTIDE SEQUENCE</scope>
    <source>
        <tissue evidence="2">Leaf</tissue>
    </source>
</reference>
<protein>
    <submittedName>
        <fullName evidence="2">Uncharacterized protein</fullName>
    </submittedName>
</protein>
<keyword evidence="1" id="KW-0472">Membrane</keyword>
<sequence>MSLELVICKTKNYTLSILFLILVGNLFASACLLQSGGIICPDCVCCEDPRPSVRRTSCCACCSTPTARQSDKGLKGAGF</sequence>
<gene>
    <name evidence="2" type="ORF">DCAR_0730273</name>
</gene>
<dbReference type="Proteomes" id="UP000077755">
    <property type="component" value="Chromosome 7"/>
</dbReference>
<name>A0AAF0XME8_DAUCS</name>
<keyword evidence="1" id="KW-0812">Transmembrane</keyword>